<reference evidence="1 2" key="2">
    <citation type="journal article" date="2018" name="Nature">
        <title>Mutant phenotypes for thousands of bacterial genes of unknown function.</title>
        <authorList>
            <person name="Price M.N."/>
            <person name="Wetmore K.M."/>
            <person name="Waters R.J."/>
            <person name="Callaghan M."/>
            <person name="Ray J."/>
            <person name="Liu H."/>
            <person name="Kuehl J.V."/>
            <person name="Melnyk R.A."/>
            <person name="Lamson J.S."/>
            <person name="Suh Y."/>
            <person name="Carlson H.K."/>
            <person name="Esquivel Z."/>
            <person name="Sadeeshkumar H."/>
            <person name="Chakraborty R."/>
            <person name="Zane G.M."/>
            <person name="Rubin B.E."/>
            <person name="Wall J.D."/>
            <person name="Visel A."/>
            <person name="Bristow J."/>
            <person name="Blow M.J."/>
            <person name="Arkin A.P."/>
            <person name="Deutschbauer A.M."/>
        </authorList>
    </citation>
    <scope>NUCLEOTIDE SEQUENCE [LARGE SCALE GENOMIC DNA]</scope>
    <source>
        <strain evidence="1 2">FW300-N2E3</strain>
    </source>
</reference>
<reference evidence="2" key="1">
    <citation type="submission" date="2015-09" db="EMBL/GenBank/DDBJ databases">
        <title>Whole genome sequence of Pseudomonas fluorescens FW300-N2E3.</title>
        <authorList>
            <person name="Ray J."/>
            <person name="Melnyk R."/>
            <person name="Deutschbauer A."/>
        </authorList>
    </citation>
    <scope>NUCLEOTIDE SEQUENCE [LARGE SCALE GENOMIC DNA]</scope>
    <source>
        <strain evidence="2">FW300-N2E3</strain>
    </source>
</reference>
<proteinExistence type="predicted"/>
<dbReference type="AlphaFoldDB" id="A0A0N9WBL9"/>
<dbReference type="Proteomes" id="UP000066487">
    <property type="component" value="Chromosome"/>
</dbReference>
<dbReference type="EMBL" id="CP012830">
    <property type="protein sequence ID" value="ALI04855.1"/>
    <property type="molecule type" value="Genomic_DNA"/>
</dbReference>
<gene>
    <name evidence="1" type="ORF">AO353_28790</name>
</gene>
<accession>A0A0N9WBL9</accession>
<protein>
    <submittedName>
        <fullName evidence="1">Uncharacterized protein</fullName>
    </submittedName>
</protein>
<organism evidence="1 2">
    <name type="scientific">Pseudomonas fluorescens</name>
    <dbReference type="NCBI Taxonomy" id="294"/>
    <lineage>
        <taxon>Bacteria</taxon>
        <taxon>Pseudomonadati</taxon>
        <taxon>Pseudomonadota</taxon>
        <taxon>Gammaproteobacteria</taxon>
        <taxon>Pseudomonadales</taxon>
        <taxon>Pseudomonadaceae</taxon>
        <taxon>Pseudomonas</taxon>
    </lineage>
</organism>
<evidence type="ECO:0000313" key="2">
    <source>
        <dbReference type="Proteomes" id="UP000066487"/>
    </source>
</evidence>
<sequence>MTALRFFFVKYGYRLKSSLDSESWSEGTRPIRADSQENANYSARQMLPQEMPDHVVEILDLRNEP</sequence>
<name>A0A0N9WBL9_PSEFL</name>
<evidence type="ECO:0000313" key="1">
    <source>
        <dbReference type="EMBL" id="ALI04855.1"/>
    </source>
</evidence>